<evidence type="ECO:0000313" key="2">
    <source>
        <dbReference type="EMBL" id="GAP90505.1"/>
    </source>
</evidence>
<feature type="compositionally biased region" description="Polar residues" evidence="1">
    <location>
        <begin position="271"/>
        <end position="289"/>
    </location>
</feature>
<accession>A0A1W2TQ09</accession>
<evidence type="ECO:0000256" key="1">
    <source>
        <dbReference type="SAM" id="MobiDB-lite"/>
    </source>
</evidence>
<feature type="region of interest" description="Disordered" evidence="1">
    <location>
        <begin position="222"/>
        <end position="317"/>
    </location>
</feature>
<gene>
    <name evidence="2" type="ORF">SAMD00023353_4500830</name>
</gene>
<sequence>MCVKTYQHFTKCGHVTTTRSSCPTYHQMQQDSPMGLVGRLFRRSVKKTDCGKVVPHHLRNQAYCQACSVKKGNLRADDVGQGALRVRKQGYPEVFLEERKETARAALQTLNSHRRHGQESRHNIIHVETSVWLSDLYYHPETLAKKDAYAREAAAAPPVSSHDKLRSHPRAPGPSFKERIQESQKVKTGRSDDGQEWMPTYGDARPIAKPVRPAPVYQDFSRFPNNTSNLPPAVGPPPGPRHDRSFAARSQTAGRPELRHKTGHISHSIRDPSTQPVTSRPSRVTNTFQVEHAPGATRRDSTNHKPFREKEPRKTNWLGKTREKAVLRPVGSDISFVCLTSQLISGPTSDRPQPKRRKVRFL</sequence>
<dbReference type="EMBL" id="DF977490">
    <property type="protein sequence ID" value="GAP90505.1"/>
    <property type="molecule type" value="Genomic_DNA"/>
</dbReference>
<feature type="compositionally biased region" description="Basic and acidic residues" evidence="1">
    <location>
        <begin position="176"/>
        <end position="193"/>
    </location>
</feature>
<organism evidence="2">
    <name type="scientific">Rosellinia necatrix</name>
    <name type="common">White root-rot fungus</name>
    <dbReference type="NCBI Taxonomy" id="77044"/>
    <lineage>
        <taxon>Eukaryota</taxon>
        <taxon>Fungi</taxon>
        <taxon>Dikarya</taxon>
        <taxon>Ascomycota</taxon>
        <taxon>Pezizomycotina</taxon>
        <taxon>Sordariomycetes</taxon>
        <taxon>Xylariomycetidae</taxon>
        <taxon>Xylariales</taxon>
        <taxon>Xylariaceae</taxon>
        <taxon>Rosellinia</taxon>
    </lineage>
</organism>
<name>A0A1W2TQ09_ROSNE</name>
<feature type="region of interest" description="Disordered" evidence="1">
    <location>
        <begin position="154"/>
        <end position="209"/>
    </location>
</feature>
<reference evidence="2" key="1">
    <citation type="submission" date="2016-03" db="EMBL/GenBank/DDBJ databases">
        <title>Draft genome sequence of Rosellinia necatrix.</title>
        <authorList>
            <person name="Kanematsu S."/>
        </authorList>
    </citation>
    <scope>NUCLEOTIDE SEQUENCE [LARGE SCALE GENOMIC DNA]</scope>
    <source>
        <strain evidence="2">W97</strain>
    </source>
</reference>
<dbReference type="OrthoDB" id="4685619at2759"/>
<keyword evidence="3" id="KW-1185">Reference proteome</keyword>
<dbReference type="Proteomes" id="UP000054516">
    <property type="component" value="Unassembled WGS sequence"/>
</dbReference>
<evidence type="ECO:0000313" key="3">
    <source>
        <dbReference type="Proteomes" id="UP000054516"/>
    </source>
</evidence>
<protein>
    <submittedName>
        <fullName evidence="2">Uncharacterized protein</fullName>
    </submittedName>
</protein>
<dbReference type="AlphaFoldDB" id="A0A1W2TQ09"/>
<feature type="compositionally biased region" description="Basic and acidic residues" evidence="1">
    <location>
        <begin position="297"/>
        <end position="317"/>
    </location>
</feature>
<proteinExistence type="predicted"/>